<reference evidence="5" key="1">
    <citation type="journal article" date="2014" name="Front. Microbiol.">
        <title>High frequency of phylogenetically diverse reductive dehalogenase-homologous genes in deep subseafloor sedimentary metagenomes.</title>
        <authorList>
            <person name="Kawai M."/>
            <person name="Futagami T."/>
            <person name="Toyoda A."/>
            <person name="Takaki Y."/>
            <person name="Nishi S."/>
            <person name="Hori S."/>
            <person name="Arai W."/>
            <person name="Tsubouchi T."/>
            <person name="Morono Y."/>
            <person name="Uchiyama I."/>
            <person name="Ito T."/>
            <person name="Fujiyama A."/>
            <person name="Inagaki F."/>
            <person name="Takami H."/>
        </authorList>
    </citation>
    <scope>NUCLEOTIDE SEQUENCE</scope>
    <source>
        <strain evidence="5">Expedition CK06-06</strain>
    </source>
</reference>
<name>X0TYF8_9ZZZZ</name>
<evidence type="ECO:0000256" key="1">
    <source>
        <dbReference type="ARBA" id="ARBA00005080"/>
    </source>
</evidence>
<keyword evidence="3" id="KW-0378">Hydrolase</keyword>
<evidence type="ECO:0000256" key="2">
    <source>
        <dbReference type="ARBA" id="ARBA00012715"/>
    </source>
</evidence>
<dbReference type="PROSITE" id="PS00859">
    <property type="entry name" value="GTP_CYCLOHYDROL_1_1"/>
    <property type="match status" value="1"/>
</dbReference>
<dbReference type="GO" id="GO:0005525">
    <property type="term" value="F:GTP binding"/>
    <property type="evidence" value="ECO:0007669"/>
    <property type="project" value="TreeGrafter"/>
</dbReference>
<sequence>MIKLKQLAKKKIDKKAISKGVGLILDGLGLDTSSEGLKDTARRVADFCEQFFTGLHRNPREKLKLYQAENRDEMIIARDIHFFSFCEHHLLPFFGYVHIAY</sequence>
<protein>
    <recommendedName>
        <fullName evidence="2">GTP cyclohydrolase I</fullName>
        <ecNumber evidence="2">3.5.4.16</ecNumber>
    </recommendedName>
</protein>
<dbReference type="GO" id="GO:0006729">
    <property type="term" value="P:tetrahydrobiopterin biosynthetic process"/>
    <property type="evidence" value="ECO:0007669"/>
    <property type="project" value="TreeGrafter"/>
</dbReference>
<dbReference type="PANTHER" id="PTHR11109:SF7">
    <property type="entry name" value="GTP CYCLOHYDROLASE 1"/>
    <property type="match status" value="1"/>
</dbReference>
<dbReference type="InterPro" id="IPR043134">
    <property type="entry name" value="GTP-CH-I_N"/>
</dbReference>
<dbReference type="InterPro" id="IPR043133">
    <property type="entry name" value="GTP-CH-I_C/QueF"/>
</dbReference>
<dbReference type="GO" id="GO:0003934">
    <property type="term" value="F:GTP cyclohydrolase I activity"/>
    <property type="evidence" value="ECO:0007669"/>
    <property type="project" value="UniProtKB-EC"/>
</dbReference>
<dbReference type="PANTHER" id="PTHR11109">
    <property type="entry name" value="GTP CYCLOHYDROLASE I"/>
    <property type="match status" value="1"/>
</dbReference>
<dbReference type="GO" id="GO:0046654">
    <property type="term" value="P:tetrahydrofolate biosynthetic process"/>
    <property type="evidence" value="ECO:0007669"/>
    <property type="project" value="InterPro"/>
</dbReference>
<dbReference type="EC" id="3.5.4.16" evidence="2"/>
<dbReference type="GO" id="GO:0005737">
    <property type="term" value="C:cytoplasm"/>
    <property type="evidence" value="ECO:0007669"/>
    <property type="project" value="TreeGrafter"/>
</dbReference>
<comment type="caution">
    <text evidence="5">The sequence shown here is derived from an EMBL/GenBank/DDBJ whole genome shotgun (WGS) entry which is preliminary data.</text>
</comment>
<dbReference type="Gene3D" id="1.10.286.10">
    <property type="match status" value="1"/>
</dbReference>
<dbReference type="UniPathway" id="UPA00848">
    <property type="reaction ID" value="UER00151"/>
</dbReference>
<evidence type="ECO:0000313" key="5">
    <source>
        <dbReference type="EMBL" id="GAF98603.1"/>
    </source>
</evidence>
<accession>X0TYF8</accession>
<feature type="domain" description="GTP cyclohydrolase I" evidence="4">
    <location>
        <begin position="19"/>
        <end position="101"/>
    </location>
</feature>
<gene>
    <name evidence="5" type="ORF">S01H1_24881</name>
</gene>
<dbReference type="InterPro" id="IPR018234">
    <property type="entry name" value="GTP_CycHdrlase_I_CS"/>
</dbReference>
<comment type="pathway">
    <text evidence="1">Cofactor biosynthesis; 7,8-dihydroneopterin triphosphate biosynthesis; 7,8-dihydroneopterin triphosphate from GTP: step 1/1.</text>
</comment>
<feature type="non-terminal residue" evidence="5">
    <location>
        <position position="101"/>
    </location>
</feature>
<dbReference type="Pfam" id="PF01227">
    <property type="entry name" value="GTP_cyclohydroI"/>
    <property type="match status" value="1"/>
</dbReference>
<dbReference type="SUPFAM" id="SSF55620">
    <property type="entry name" value="Tetrahydrobiopterin biosynthesis enzymes-like"/>
    <property type="match status" value="1"/>
</dbReference>
<dbReference type="GO" id="GO:0008270">
    <property type="term" value="F:zinc ion binding"/>
    <property type="evidence" value="ECO:0007669"/>
    <property type="project" value="TreeGrafter"/>
</dbReference>
<proteinExistence type="predicted"/>
<dbReference type="EMBL" id="BARS01014985">
    <property type="protein sequence ID" value="GAF98603.1"/>
    <property type="molecule type" value="Genomic_DNA"/>
</dbReference>
<dbReference type="AlphaFoldDB" id="X0TYF8"/>
<organism evidence="5">
    <name type="scientific">marine sediment metagenome</name>
    <dbReference type="NCBI Taxonomy" id="412755"/>
    <lineage>
        <taxon>unclassified sequences</taxon>
        <taxon>metagenomes</taxon>
        <taxon>ecological metagenomes</taxon>
    </lineage>
</organism>
<dbReference type="InterPro" id="IPR020602">
    <property type="entry name" value="GTP_CycHdrlase_I_dom"/>
</dbReference>
<evidence type="ECO:0000259" key="4">
    <source>
        <dbReference type="Pfam" id="PF01227"/>
    </source>
</evidence>
<dbReference type="Gene3D" id="3.30.1130.10">
    <property type="match status" value="1"/>
</dbReference>
<dbReference type="InterPro" id="IPR001474">
    <property type="entry name" value="GTP_CycHdrlase_I"/>
</dbReference>
<evidence type="ECO:0000256" key="3">
    <source>
        <dbReference type="ARBA" id="ARBA00022801"/>
    </source>
</evidence>